<dbReference type="AlphaFoldDB" id="A0A0C9VRM1"/>
<dbReference type="OrthoDB" id="6260732at2759"/>
<organism evidence="7 8">
    <name type="scientific">Sphaerobolus stellatus (strain SS14)</name>
    <dbReference type="NCBI Taxonomy" id="990650"/>
    <lineage>
        <taxon>Eukaryota</taxon>
        <taxon>Fungi</taxon>
        <taxon>Dikarya</taxon>
        <taxon>Basidiomycota</taxon>
        <taxon>Agaricomycotina</taxon>
        <taxon>Agaricomycetes</taxon>
        <taxon>Phallomycetidae</taxon>
        <taxon>Geastrales</taxon>
        <taxon>Sphaerobolaceae</taxon>
        <taxon>Sphaerobolus</taxon>
    </lineage>
</organism>
<dbReference type="Proteomes" id="UP000054279">
    <property type="component" value="Unassembled WGS sequence"/>
</dbReference>
<gene>
    <name evidence="7" type="ORF">M422DRAFT_167119</name>
</gene>
<keyword evidence="8" id="KW-1185">Reference proteome</keyword>
<evidence type="ECO:0000313" key="8">
    <source>
        <dbReference type="Proteomes" id="UP000054279"/>
    </source>
</evidence>
<keyword evidence="3" id="KW-0833">Ubl conjugation pathway</keyword>
<comment type="similarity">
    <text evidence="1">Belongs to the CAND family.</text>
</comment>
<dbReference type="PANTHER" id="PTHR12696">
    <property type="entry name" value="TIP120"/>
    <property type="match status" value="1"/>
</dbReference>
<dbReference type="HOGENOM" id="CLU_007157_0_0_1"/>
<keyword evidence="2" id="KW-0677">Repeat</keyword>
<dbReference type="PROSITE" id="PS50077">
    <property type="entry name" value="HEAT_REPEAT"/>
    <property type="match status" value="1"/>
</dbReference>
<dbReference type="InterPro" id="IPR026003">
    <property type="entry name" value="Cohesin_HEAT"/>
</dbReference>
<evidence type="ECO:0000256" key="2">
    <source>
        <dbReference type="ARBA" id="ARBA00022737"/>
    </source>
</evidence>
<name>A0A0C9VRM1_SPHS4</name>
<dbReference type="Pfam" id="PF08623">
    <property type="entry name" value="TIP120"/>
    <property type="match status" value="1"/>
</dbReference>
<feature type="domain" description="TATA-binding protein interacting (TIP20)" evidence="6">
    <location>
        <begin position="1046"/>
        <end position="1209"/>
    </location>
</feature>
<dbReference type="InterPro" id="IPR039852">
    <property type="entry name" value="CAND1/CAND2"/>
</dbReference>
<evidence type="ECO:0000256" key="5">
    <source>
        <dbReference type="SAM" id="MobiDB-lite"/>
    </source>
</evidence>
<feature type="compositionally biased region" description="Acidic residues" evidence="5">
    <location>
        <begin position="316"/>
        <end position="347"/>
    </location>
</feature>
<reference evidence="7 8" key="1">
    <citation type="submission" date="2014-06" db="EMBL/GenBank/DDBJ databases">
        <title>Evolutionary Origins and Diversification of the Mycorrhizal Mutualists.</title>
        <authorList>
            <consortium name="DOE Joint Genome Institute"/>
            <consortium name="Mycorrhizal Genomics Consortium"/>
            <person name="Kohler A."/>
            <person name="Kuo A."/>
            <person name="Nagy L.G."/>
            <person name="Floudas D."/>
            <person name="Copeland A."/>
            <person name="Barry K.W."/>
            <person name="Cichocki N."/>
            <person name="Veneault-Fourrey C."/>
            <person name="LaButti K."/>
            <person name="Lindquist E.A."/>
            <person name="Lipzen A."/>
            <person name="Lundell T."/>
            <person name="Morin E."/>
            <person name="Murat C."/>
            <person name="Riley R."/>
            <person name="Ohm R."/>
            <person name="Sun H."/>
            <person name="Tunlid A."/>
            <person name="Henrissat B."/>
            <person name="Grigoriev I.V."/>
            <person name="Hibbett D.S."/>
            <person name="Martin F."/>
        </authorList>
    </citation>
    <scope>NUCLEOTIDE SEQUENCE [LARGE SCALE GENOMIC DNA]</scope>
    <source>
        <strain evidence="7 8">SS14</strain>
    </source>
</reference>
<feature type="repeat" description="HEAT" evidence="4">
    <location>
        <begin position="50"/>
        <end position="86"/>
    </location>
</feature>
<dbReference type="Pfam" id="PF12765">
    <property type="entry name" value="Cohesin_HEAT"/>
    <property type="match status" value="1"/>
</dbReference>
<dbReference type="Gene3D" id="1.25.10.10">
    <property type="entry name" value="Leucine-rich Repeat Variant"/>
    <property type="match status" value="1"/>
</dbReference>
<dbReference type="InterPro" id="IPR013932">
    <property type="entry name" value="TATA-bd_TIP120"/>
</dbReference>
<dbReference type="EMBL" id="KN837113">
    <property type="protein sequence ID" value="KIJ45062.1"/>
    <property type="molecule type" value="Genomic_DNA"/>
</dbReference>
<evidence type="ECO:0000256" key="3">
    <source>
        <dbReference type="ARBA" id="ARBA00022786"/>
    </source>
</evidence>
<dbReference type="GO" id="GO:0010265">
    <property type="term" value="P:SCF complex assembly"/>
    <property type="evidence" value="ECO:0007669"/>
    <property type="project" value="InterPro"/>
</dbReference>
<protein>
    <recommendedName>
        <fullName evidence="6">TATA-binding protein interacting (TIP20) domain-containing protein</fullName>
    </recommendedName>
</protein>
<evidence type="ECO:0000313" key="7">
    <source>
        <dbReference type="EMBL" id="KIJ45062.1"/>
    </source>
</evidence>
<dbReference type="Pfam" id="PF25782">
    <property type="entry name" value="TPR_CAND1"/>
    <property type="match status" value="1"/>
</dbReference>
<evidence type="ECO:0000256" key="4">
    <source>
        <dbReference type="PROSITE-ProRule" id="PRU00103"/>
    </source>
</evidence>
<evidence type="ECO:0000256" key="1">
    <source>
        <dbReference type="ARBA" id="ARBA00007657"/>
    </source>
</evidence>
<dbReference type="InterPro" id="IPR021133">
    <property type="entry name" value="HEAT_type_2"/>
</dbReference>
<sequence length="1226" mass="133737">MSKAYIMNGLMEKMNSPDQDFRYMALNDLMNQIKSDSVSLTADEAIERKVLQHVMKLVQDKISEVKNQAVKCLGQLIKIIRESQMDYVVDSLIDFSGSQEEELRDIAGLALKTITSEIPQESNLAAKACARLVPKLLAQLQNSSTPPETLLEILSILSILVSRFPAHVSSLNLPVSPVQVMVPLLEHSRPAVRKRTIVTLAQFLPSASAETTNNLLRTVIVAPLINASTPVGTQRTSIQLLAAIARYSPTVVAPILGDVIPGILKASSQDDDEQRESSLQTLEALVLRCPTEVTPFLNQIISVGVTLIKYDPNYAGDDEDDDDAEMGDADDDDDDADLDDEYSDDEDTSYKIRRSATKLLGSVIGTRPELLGALYKSVSPVLISRFGDREESVRLEVWATYSLLVTQTGVYGGNIKEVDASPIVGKRKREEEGEMEIEESPYSLLRGQVPSLSKKLLKQLQASKVPPATLQAGFNLLVSLLTVLPGCLASQVTPLFAATRSVLAQAPTTATSSLHVTILSFLSLFFATHPANIYVSSLPTLIPVLLTALREKHPRVAAESFRAFSSLITALKPLKPTDWADKIYIEAVSRLKANDTDTEVRDCAGELIADLWISAPEVVKTKGGEEWQAMLKVGRTESSVKVIKRVAIEAEMDDQWINGCVEWVSNILKKSGRAGKVDAFVTLNNLISKYQSGVPADLAPHLIPQLSNYLTTTDIALLSQALATVCILLQFSPATSYPAVEEDILKDIYPLAHSPLVSGACLDSLLGFFSALVEADSQIASHVIPGLVTALKKADRSEAVPANVAKVVSCIVRSQISVAAGVIAEFSRSLKPGSKAPESQLVLSLLVLGELGRFIDMSLQADVFNISISLFSSESEAVRTAAAFAAGNMTIGNMHHFLPAIIQLVQSNDEKRLLALHAVKEVANNSSIGQLETIADTLWTPLFERSENAEEATRNVAAACLGKLTTANPSKYLPQLQSRLHDPSPSVRATVVSAIRYTFVDTGRSYDELLAPIIVEFLLLIVDENLDVRRLSLSALNAAARNKPQLIREHLGSLLPPLYEQTVINPKLIRTVQMGPWQHKVDDGLEARKAAYETMYTLLDTSLNKLDLHTFFSRVKAGLVDPSDEIKVLCHLMLFRLAQIAPTPMAQRLNEVGDEFTTTMQAATVTKDTVKQDLERTAELQRSALRTIAALSKISTPGNAPLFDACVESVRKSSWSSEFQELVAKP</sequence>
<dbReference type="Pfam" id="PF21040">
    <property type="entry name" value="CEP104-like_TOG"/>
    <property type="match status" value="1"/>
</dbReference>
<proteinExistence type="inferred from homology"/>
<dbReference type="InterPro" id="IPR016024">
    <property type="entry name" value="ARM-type_fold"/>
</dbReference>
<dbReference type="InterPro" id="IPR011989">
    <property type="entry name" value="ARM-like"/>
</dbReference>
<accession>A0A0C9VRM1</accession>
<dbReference type="SUPFAM" id="SSF48371">
    <property type="entry name" value="ARM repeat"/>
    <property type="match status" value="1"/>
</dbReference>
<feature type="region of interest" description="Disordered" evidence="5">
    <location>
        <begin position="314"/>
        <end position="347"/>
    </location>
</feature>
<evidence type="ECO:0000259" key="6">
    <source>
        <dbReference type="Pfam" id="PF08623"/>
    </source>
</evidence>